<protein>
    <recommendedName>
        <fullName evidence="7">YqeG family HAD IIIA-type phosphatase</fullName>
    </recommendedName>
</protein>
<dbReference type="OrthoDB" id="9787572at2"/>
<dbReference type="PANTHER" id="PTHR46470:SF2">
    <property type="entry name" value="GLYCERALDEHYDE 3-PHOSPHATE PHOSPHATASE"/>
    <property type="match status" value="1"/>
</dbReference>
<sequence>MLHKFLPDEQVDSIFEISPEQLKQQGIRGIITDLDNTLVAWNEKAPSKVVFNWFQLMKEHGMKVTILSNNDKKRVTSFSEPLHIPFIYRARKPLSRAFHQAQKQMGLNRKEIAVVGDQLLTDILGGNLAGYHTILVIPIAKSDGFLTRINRQIERRIMRLMKKRGMISWEE</sequence>
<dbReference type="Proteomes" id="UP000294650">
    <property type="component" value="Unassembled WGS sequence"/>
</dbReference>
<dbReference type="CDD" id="cd16416">
    <property type="entry name" value="HAD_BsYqeG-like"/>
    <property type="match status" value="1"/>
</dbReference>
<dbReference type="NCBIfam" id="TIGR01662">
    <property type="entry name" value="HAD-SF-IIIA"/>
    <property type="match status" value="1"/>
</dbReference>
<dbReference type="GO" id="GO:0044281">
    <property type="term" value="P:small molecule metabolic process"/>
    <property type="evidence" value="ECO:0007669"/>
    <property type="project" value="UniProtKB-ARBA"/>
</dbReference>
<accession>A0A4R3NEE9</accession>
<reference evidence="5 6" key="1">
    <citation type="submission" date="2019-03" db="EMBL/GenBank/DDBJ databases">
        <title>Genomic Encyclopedia of Type Strains, Phase IV (KMG-IV): sequencing the most valuable type-strain genomes for metagenomic binning, comparative biology and taxonomic classification.</title>
        <authorList>
            <person name="Goeker M."/>
        </authorList>
    </citation>
    <scope>NUCLEOTIDE SEQUENCE [LARGE SCALE GENOMIC DNA]</scope>
    <source>
        <strain evidence="5 6">DSM 25894</strain>
    </source>
</reference>
<dbReference type="NCBIfam" id="TIGR01549">
    <property type="entry name" value="HAD-SF-IA-v1"/>
    <property type="match status" value="1"/>
</dbReference>
<dbReference type="InterPro" id="IPR023214">
    <property type="entry name" value="HAD_sf"/>
</dbReference>
<dbReference type="InterPro" id="IPR051400">
    <property type="entry name" value="HAD-like_hydrolase"/>
</dbReference>
<dbReference type="NCBIfam" id="TIGR01668">
    <property type="entry name" value="YqeG_hyp_ppase"/>
    <property type="match status" value="1"/>
</dbReference>
<dbReference type="RefSeq" id="WP_132370547.1">
    <property type="nucleotide sequence ID" value="NZ_SMAN01000001.1"/>
</dbReference>
<dbReference type="InterPro" id="IPR010021">
    <property type="entry name" value="PGPP1/Gep4"/>
</dbReference>
<comment type="cofactor">
    <cofactor evidence="1">
        <name>Mg(2+)</name>
        <dbReference type="ChEBI" id="CHEBI:18420"/>
    </cofactor>
</comment>
<dbReference type="InterPro" id="IPR036412">
    <property type="entry name" value="HAD-like_sf"/>
</dbReference>
<keyword evidence="6" id="KW-1185">Reference proteome</keyword>
<dbReference type="GO" id="GO:0008962">
    <property type="term" value="F:phosphatidylglycerophosphatase activity"/>
    <property type="evidence" value="ECO:0007669"/>
    <property type="project" value="InterPro"/>
</dbReference>
<gene>
    <name evidence="5" type="ORF">EDD68_101421</name>
</gene>
<keyword evidence="3" id="KW-0378">Hydrolase</keyword>
<comment type="caution">
    <text evidence="5">The sequence shown here is derived from an EMBL/GenBank/DDBJ whole genome shotgun (WGS) entry which is preliminary data.</text>
</comment>
<evidence type="ECO:0008006" key="7">
    <source>
        <dbReference type="Google" id="ProtNLM"/>
    </source>
</evidence>
<evidence type="ECO:0000256" key="4">
    <source>
        <dbReference type="ARBA" id="ARBA00022842"/>
    </source>
</evidence>
<name>A0A4R3NEE9_9BACI</name>
<dbReference type="GO" id="GO:0046872">
    <property type="term" value="F:metal ion binding"/>
    <property type="evidence" value="ECO:0007669"/>
    <property type="project" value="UniProtKB-KW"/>
</dbReference>
<proteinExistence type="predicted"/>
<dbReference type="Gene3D" id="3.40.50.1000">
    <property type="entry name" value="HAD superfamily/HAD-like"/>
    <property type="match status" value="1"/>
</dbReference>
<evidence type="ECO:0000313" key="6">
    <source>
        <dbReference type="Proteomes" id="UP000294650"/>
    </source>
</evidence>
<keyword evidence="2" id="KW-0479">Metal-binding</keyword>
<dbReference type="AlphaFoldDB" id="A0A4R3NEE9"/>
<dbReference type="InterPro" id="IPR006549">
    <property type="entry name" value="HAD-SF_hydro_IIIA"/>
</dbReference>
<dbReference type="InterPro" id="IPR006439">
    <property type="entry name" value="HAD-SF_hydro_IA"/>
</dbReference>
<organism evidence="5 6">
    <name type="scientific">Melghiribacillus thermohalophilus</name>
    <dbReference type="NCBI Taxonomy" id="1324956"/>
    <lineage>
        <taxon>Bacteria</taxon>
        <taxon>Bacillati</taxon>
        <taxon>Bacillota</taxon>
        <taxon>Bacilli</taxon>
        <taxon>Bacillales</taxon>
        <taxon>Bacillaceae</taxon>
        <taxon>Melghiribacillus</taxon>
    </lineage>
</organism>
<keyword evidence="4" id="KW-0460">Magnesium</keyword>
<dbReference type="PANTHER" id="PTHR46470">
    <property type="entry name" value="N-ACYLNEURAMINATE-9-PHOSPHATASE"/>
    <property type="match status" value="1"/>
</dbReference>
<evidence type="ECO:0000313" key="5">
    <source>
        <dbReference type="EMBL" id="TCT27055.1"/>
    </source>
</evidence>
<evidence type="ECO:0000256" key="3">
    <source>
        <dbReference type="ARBA" id="ARBA00022801"/>
    </source>
</evidence>
<evidence type="ECO:0000256" key="2">
    <source>
        <dbReference type="ARBA" id="ARBA00022723"/>
    </source>
</evidence>
<evidence type="ECO:0000256" key="1">
    <source>
        <dbReference type="ARBA" id="ARBA00001946"/>
    </source>
</evidence>
<dbReference type="SUPFAM" id="SSF56784">
    <property type="entry name" value="HAD-like"/>
    <property type="match status" value="1"/>
</dbReference>
<dbReference type="EMBL" id="SMAN01000001">
    <property type="protein sequence ID" value="TCT27055.1"/>
    <property type="molecule type" value="Genomic_DNA"/>
</dbReference>
<dbReference type="Pfam" id="PF13242">
    <property type="entry name" value="Hydrolase_like"/>
    <property type="match status" value="1"/>
</dbReference>